<feature type="binding site" evidence="15">
    <location>
        <position position="24"/>
    </location>
    <ligand>
        <name>Mg(2+)</name>
        <dbReference type="ChEBI" id="CHEBI:18420"/>
        <label>1</label>
    </ligand>
</feature>
<keyword evidence="4" id="KW-0540">Nuclease</keyword>
<feature type="domain" description="ExoI C-terminal" evidence="17">
    <location>
        <begin position="373"/>
        <end position="491"/>
    </location>
</feature>
<dbReference type="InterPro" id="IPR058561">
    <property type="entry name" value="Exonuc_1_C"/>
</dbReference>
<dbReference type="PIRSF" id="PIRSF000977">
    <property type="entry name" value="Exodeoxyribonuclease_I"/>
    <property type="match status" value="1"/>
</dbReference>
<dbReference type="PATRIC" id="fig|883126.3.peg.3695"/>
<comment type="cofactor">
    <cofactor evidence="15">
        <name>Mg(2+)</name>
        <dbReference type="ChEBI" id="CHEBI:18420"/>
    </cofactor>
    <text evidence="15">Binds 2 Mg(2+) ions per monomer.</text>
</comment>
<dbReference type="InterPro" id="IPR013620">
    <property type="entry name" value="Exonuc_1_SH3"/>
</dbReference>
<dbReference type="EMBL" id="AGZI01000046">
    <property type="protein sequence ID" value="EKU81041.1"/>
    <property type="molecule type" value="Genomic_DNA"/>
</dbReference>
<dbReference type="GO" id="GO:0046872">
    <property type="term" value="F:metal ion binding"/>
    <property type="evidence" value="ECO:0007669"/>
    <property type="project" value="UniProtKB-KW"/>
</dbReference>
<dbReference type="Gene3D" id="1.20.1280.70">
    <property type="entry name" value="Exonuclease ExoI, domain 3"/>
    <property type="match status" value="1"/>
</dbReference>
<dbReference type="Pfam" id="PF08411">
    <property type="entry name" value="ExoI_SH3"/>
    <property type="match status" value="1"/>
</dbReference>
<keyword evidence="9 15" id="KW-0460">Magnesium</keyword>
<keyword evidence="5 15" id="KW-0479">Metal-binding</keyword>
<keyword evidence="11" id="KW-0234">DNA repair</keyword>
<dbReference type="SUPFAM" id="SSF53098">
    <property type="entry name" value="Ribonuclease H-like"/>
    <property type="match status" value="1"/>
</dbReference>
<keyword evidence="6" id="KW-0227">DNA damage</keyword>
<dbReference type="GO" id="GO:0006281">
    <property type="term" value="P:DNA repair"/>
    <property type="evidence" value="ECO:0007669"/>
    <property type="project" value="UniProtKB-KW"/>
</dbReference>
<dbReference type="GO" id="GO:0008310">
    <property type="term" value="F:single-stranded DNA 3'-5' DNA exonuclease activity"/>
    <property type="evidence" value="ECO:0007669"/>
    <property type="project" value="UniProtKB-EC"/>
</dbReference>
<dbReference type="EC" id="3.1.11.1" evidence="2"/>
<evidence type="ECO:0000256" key="5">
    <source>
        <dbReference type="ARBA" id="ARBA00022723"/>
    </source>
</evidence>
<evidence type="ECO:0000256" key="10">
    <source>
        <dbReference type="ARBA" id="ARBA00023125"/>
    </source>
</evidence>
<dbReference type="InterPro" id="IPR034747">
    <property type="entry name" value="EXOI_SH3"/>
</dbReference>
<evidence type="ECO:0000256" key="4">
    <source>
        <dbReference type="ARBA" id="ARBA00022722"/>
    </source>
</evidence>
<dbReference type="InterPro" id="IPR012337">
    <property type="entry name" value="RNaseH-like_sf"/>
</dbReference>
<feature type="binding site" evidence="15">
    <location>
        <position position="26"/>
    </location>
    <ligand>
        <name>Mg(2+)</name>
        <dbReference type="ChEBI" id="CHEBI:18420"/>
        <label>2</label>
    </ligand>
</feature>
<keyword evidence="10" id="KW-0238">DNA-binding</keyword>
<dbReference type="InterPro" id="IPR036397">
    <property type="entry name" value="RNaseH_sf"/>
</dbReference>
<dbReference type="PROSITE" id="PS51784">
    <property type="entry name" value="EXOI_SH3"/>
    <property type="match status" value="1"/>
</dbReference>
<feature type="domain" description="ExoI SH3-like" evidence="16">
    <location>
        <begin position="211"/>
        <end position="370"/>
    </location>
</feature>
<reference evidence="18 19" key="1">
    <citation type="submission" date="2012-09" db="EMBL/GenBank/DDBJ databases">
        <title>The Genome Sequence of Massilia timonae CCUG 45783.</title>
        <authorList>
            <consortium name="The Broad Institute Genome Sequencing Platform"/>
            <person name="Earl A."/>
            <person name="Ward D."/>
            <person name="Feldgarden M."/>
            <person name="Gevers D."/>
            <person name="Huys G."/>
            <person name="Walker B."/>
            <person name="Young S.K."/>
            <person name="Zeng Q."/>
            <person name="Gargeya S."/>
            <person name="Fitzgerald M."/>
            <person name="Haas B."/>
            <person name="Abouelleil A."/>
            <person name="Alvarado L."/>
            <person name="Arachchi H.M."/>
            <person name="Berlin A.M."/>
            <person name="Chapman S.B."/>
            <person name="Goldberg J."/>
            <person name="Griggs A."/>
            <person name="Gujja S."/>
            <person name="Hansen M."/>
            <person name="Howarth C."/>
            <person name="Imamovic A."/>
            <person name="Larimer J."/>
            <person name="McCowen C."/>
            <person name="Montmayeur A."/>
            <person name="Murphy C."/>
            <person name="Neiman D."/>
            <person name="Pearson M."/>
            <person name="Priest M."/>
            <person name="Roberts A."/>
            <person name="Saif S."/>
            <person name="Shea T."/>
            <person name="Sisk P."/>
            <person name="Sykes S."/>
            <person name="Wortman J."/>
            <person name="Nusbaum C."/>
            <person name="Birren B."/>
        </authorList>
    </citation>
    <scope>NUCLEOTIDE SEQUENCE [LARGE SCALE GENOMIC DNA]</scope>
    <source>
        <strain evidence="18 19">CCUG 45783</strain>
    </source>
</reference>
<keyword evidence="19" id="KW-1185">Reference proteome</keyword>
<dbReference type="Pfam" id="PF26016">
    <property type="entry name" value="ExoI_C"/>
    <property type="match status" value="1"/>
</dbReference>
<proteinExistence type="predicted"/>
<dbReference type="InterPro" id="IPR013520">
    <property type="entry name" value="Ribonucl_H"/>
</dbReference>
<dbReference type="Gene3D" id="3.30.1520.20">
    <property type="entry name" value="Exonuclease ExoI, domain 2"/>
    <property type="match status" value="1"/>
</dbReference>
<comment type="subunit">
    <text evidence="13">Monomer. Interacts with ssb (via C-terminus); this interaction stimulates the exonuclease activity by recruiting the enzyme to its substrate.</text>
</comment>
<dbReference type="AlphaFoldDB" id="K9DCN9"/>
<evidence type="ECO:0000256" key="8">
    <source>
        <dbReference type="ARBA" id="ARBA00022839"/>
    </source>
</evidence>
<evidence type="ECO:0000259" key="16">
    <source>
        <dbReference type="PROSITE" id="PS51784"/>
    </source>
</evidence>
<organism evidence="18 19">
    <name type="scientific">Massilia timonae CCUG 45783</name>
    <dbReference type="NCBI Taxonomy" id="883126"/>
    <lineage>
        <taxon>Bacteria</taxon>
        <taxon>Pseudomonadati</taxon>
        <taxon>Pseudomonadota</taxon>
        <taxon>Betaproteobacteria</taxon>
        <taxon>Burkholderiales</taxon>
        <taxon>Oxalobacteraceae</taxon>
        <taxon>Telluria group</taxon>
        <taxon>Massilia</taxon>
    </lineage>
</organism>
<dbReference type="FunFam" id="3.30.420.10:FF:000033">
    <property type="entry name" value="Exodeoxyribonuclease I"/>
    <property type="match status" value="1"/>
</dbReference>
<dbReference type="GO" id="GO:0003677">
    <property type="term" value="F:DNA binding"/>
    <property type="evidence" value="ECO:0007669"/>
    <property type="project" value="UniProtKB-KW"/>
</dbReference>
<dbReference type="eggNOG" id="COG2925">
    <property type="taxonomic scope" value="Bacteria"/>
</dbReference>
<evidence type="ECO:0000256" key="9">
    <source>
        <dbReference type="ARBA" id="ARBA00022842"/>
    </source>
</evidence>
<evidence type="ECO:0000256" key="6">
    <source>
        <dbReference type="ARBA" id="ARBA00022763"/>
    </source>
</evidence>
<evidence type="ECO:0000256" key="12">
    <source>
        <dbReference type="ARBA" id="ARBA00031220"/>
    </source>
</evidence>
<comment type="caution">
    <text evidence="18">The sequence shown here is derived from an EMBL/GenBank/DDBJ whole genome shotgun (WGS) entry which is preliminary data.</text>
</comment>
<dbReference type="PROSITE" id="PS51785">
    <property type="entry name" value="EXOI_C"/>
    <property type="match status" value="1"/>
</dbReference>
<dbReference type="NCBIfam" id="NF008746">
    <property type="entry name" value="PRK11779.1"/>
    <property type="match status" value="1"/>
</dbReference>
<sequence>MLVDAVKQHTQQQHMSTHTFLWHDYETFGAVPRRDRPAQFAAIRTDADLNEIGEPVMLYCQPANDFLPDPQSCLITGITPQHCLERGVPEHEFARRIEAAFSEPGTIGVGYNTIRFDDEVTRFLFWRNLIDPYAREWQHNCGRWDLLDVVRMVYALRPEGIEWPTREDGKPSFKLEHLSAANGLAHEAAHDALSDVRATIALARLIRDRQPRLFDFCLELRRKDRVATEIGLHLDPGQRQPFLHVSGMFPVEYGCLGLVYPLAQHPTNKNEVLVWDCRHDPSELFALDADTIRTRMFTRAGDLPEGVTRLPIKSVHLNKSPMLVGNLKTLRADLATRWDIDLERGRAHAALAAGGPDMRAIWAQVLAKPGAGETVDVDEDLYGGFVSRDDRRQLESLRMQKPEALARRVSFEDERLNELLFRYRARNFPHTLSEDEMQLWEAHRAARLFEGAHGARTVDQLFTEIDALSETADERAEEILGALYDYAESIAPDRY</sequence>
<dbReference type="HOGENOM" id="CLU_043508_1_1_4"/>
<dbReference type="CDD" id="cd06138">
    <property type="entry name" value="ExoI_N"/>
    <property type="match status" value="1"/>
</dbReference>
<accession>K9DCN9</accession>
<comment type="catalytic activity">
    <reaction evidence="1">
        <text>Exonucleolytic cleavage in the 3'- to 5'-direction to yield nucleoside 5'-phosphates.</text>
        <dbReference type="EC" id="3.1.11.1"/>
    </reaction>
</comment>
<dbReference type="STRING" id="47229.LO55_143"/>
<gene>
    <name evidence="18" type="ORF">HMPREF9710_03671</name>
</gene>
<evidence type="ECO:0000313" key="19">
    <source>
        <dbReference type="Proteomes" id="UP000009874"/>
    </source>
</evidence>
<evidence type="ECO:0000256" key="1">
    <source>
        <dbReference type="ARBA" id="ARBA00000563"/>
    </source>
</evidence>
<dbReference type="Gene3D" id="1.10.287.1240">
    <property type="match status" value="1"/>
</dbReference>
<dbReference type="Gene3D" id="3.30.420.10">
    <property type="entry name" value="Ribonuclease H-like superfamily/Ribonuclease H"/>
    <property type="match status" value="1"/>
</dbReference>
<protein>
    <recommendedName>
        <fullName evidence="3">Exodeoxyribonuclease I</fullName>
        <ecNumber evidence="2">3.1.11.1</ecNumber>
    </recommendedName>
    <alternativeName>
        <fullName evidence="12">DNA deoxyribophosphodiesterase</fullName>
    </alternativeName>
</protein>
<evidence type="ECO:0000313" key="18">
    <source>
        <dbReference type="EMBL" id="EKU81041.1"/>
    </source>
</evidence>
<evidence type="ECO:0000256" key="2">
    <source>
        <dbReference type="ARBA" id="ARBA00012108"/>
    </source>
</evidence>
<dbReference type="InterPro" id="IPR038649">
    <property type="entry name" value="EXOI_SH3_sf"/>
</dbReference>
<dbReference type="Proteomes" id="UP000009874">
    <property type="component" value="Unassembled WGS sequence"/>
</dbReference>
<evidence type="ECO:0000256" key="7">
    <source>
        <dbReference type="ARBA" id="ARBA00022801"/>
    </source>
</evidence>
<evidence type="ECO:0000256" key="13">
    <source>
        <dbReference type="ARBA" id="ARBA00046792"/>
    </source>
</evidence>
<keyword evidence="7" id="KW-0378">Hydrolase</keyword>
<evidence type="ECO:0000256" key="14">
    <source>
        <dbReference type="PIRSR" id="PIRSR000977-1"/>
    </source>
</evidence>
<dbReference type="Pfam" id="PF00929">
    <property type="entry name" value="RNase_T"/>
    <property type="match status" value="1"/>
</dbReference>
<evidence type="ECO:0000256" key="11">
    <source>
        <dbReference type="ARBA" id="ARBA00023204"/>
    </source>
</evidence>
<dbReference type="InterPro" id="IPR023607">
    <property type="entry name" value="Exodeoxyribonuclease_I"/>
</dbReference>
<feature type="binding site" evidence="15">
    <location>
        <position position="195"/>
    </location>
    <ligand>
        <name>Mg(2+)</name>
        <dbReference type="ChEBI" id="CHEBI:18420"/>
        <label>2</label>
    </ligand>
</feature>
<feature type="binding site" evidence="14">
    <location>
        <position position="174"/>
    </location>
    <ligand>
        <name>substrate</name>
    </ligand>
</feature>
<evidence type="ECO:0000259" key="17">
    <source>
        <dbReference type="PROSITE" id="PS51785"/>
    </source>
</evidence>
<keyword evidence="8" id="KW-0269">Exonuclease</keyword>
<evidence type="ECO:0000256" key="3">
    <source>
        <dbReference type="ARBA" id="ARBA00019900"/>
    </source>
</evidence>
<name>K9DCN9_9BURK</name>
<evidence type="ECO:0000256" key="15">
    <source>
        <dbReference type="PIRSR" id="PIRSR000977-2"/>
    </source>
</evidence>
<feature type="binding site" evidence="14">
    <location>
        <position position="26"/>
    </location>
    <ligand>
        <name>substrate</name>
    </ligand>
</feature>